<evidence type="ECO:0000256" key="4">
    <source>
        <dbReference type="ARBA" id="ARBA00023004"/>
    </source>
</evidence>
<evidence type="ECO:0000256" key="6">
    <source>
        <dbReference type="ARBA" id="ARBA00034078"/>
    </source>
</evidence>
<dbReference type="NCBIfam" id="NF004638">
    <property type="entry name" value="PRK05988.1"/>
    <property type="match status" value="1"/>
</dbReference>
<keyword evidence="4" id="KW-0408">Iron</keyword>
<dbReference type="InterPro" id="IPR036249">
    <property type="entry name" value="Thioredoxin-like_sf"/>
</dbReference>
<evidence type="ECO:0000313" key="8">
    <source>
        <dbReference type="Proteomes" id="UP000177515"/>
    </source>
</evidence>
<dbReference type="EMBL" id="CP017754">
    <property type="protein sequence ID" value="AOZ07973.1"/>
    <property type="molecule type" value="Genomic_DNA"/>
</dbReference>
<accession>A0ABM6F8M4</accession>
<dbReference type="CDD" id="cd03081">
    <property type="entry name" value="TRX_Fd_NuoE_FDH_gamma"/>
    <property type="match status" value="1"/>
</dbReference>
<dbReference type="PANTHER" id="PTHR43342">
    <property type="entry name" value="NADH-QUINONE OXIDOREDUCTASE, E SUBUNIT"/>
    <property type="match status" value="1"/>
</dbReference>
<keyword evidence="8" id="KW-1185">Reference proteome</keyword>
<protein>
    <submittedName>
        <fullName evidence="7">Formate dehydrogenase subunit gamma</fullName>
    </submittedName>
</protein>
<comment type="cofactor">
    <cofactor evidence="6">
        <name>[2Fe-2S] cluster</name>
        <dbReference type="ChEBI" id="CHEBI:190135"/>
    </cofactor>
</comment>
<dbReference type="PANTHER" id="PTHR43342:SF2">
    <property type="entry name" value="POTENTIAL NAD-REDUCING HYDROGENASE SUBUNIT"/>
    <property type="match status" value="1"/>
</dbReference>
<name>A0ABM6F8M4_9BURK</name>
<dbReference type="PROSITE" id="PS01099">
    <property type="entry name" value="COMPLEX1_24K"/>
    <property type="match status" value="1"/>
</dbReference>
<evidence type="ECO:0000313" key="7">
    <source>
        <dbReference type="EMBL" id="AOZ07973.1"/>
    </source>
</evidence>
<keyword evidence="5" id="KW-0411">Iron-sulfur</keyword>
<keyword evidence="3" id="KW-0479">Metal-binding</keyword>
<dbReference type="RefSeq" id="WP_071016108.1">
    <property type="nucleotide sequence ID" value="NZ_CP017754.1"/>
</dbReference>
<dbReference type="Pfam" id="PF01257">
    <property type="entry name" value="2Fe-2S_thioredx"/>
    <property type="match status" value="1"/>
</dbReference>
<organism evidence="7 8">
    <name type="scientific">Cupriavidus malaysiensis</name>
    <dbReference type="NCBI Taxonomy" id="367825"/>
    <lineage>
        <taxon>Bacteria</taxon>
        <taxon>Pseudomonadati</taxon>
        <taxon>Pseudomonadota</taxon>
        <taxon>Betaproteobacteria</taxon>
        <taxon>Burkholderiales</taxon>
        <taxon>Burkholderiaceae</taxon>
        <taxon>Cupriavidus</taxon>
    </lineage>
</organism>
<gene>
    <name evidence="7" type="ORF">BKK80_05095</name>
</gene>
<dbReference type="Gene3D" id="3.40.30.10">
    <property type="entry name" value="Glutaredoxin"/>
    <property type="match status" value="1"/>
</dbReference>
<dbReference type="SUPFAM" id="SSF52833">
    <property type="entry name" value="Thioredoxin-like"/>
    <property type="match status" value="1"/>
</dbReference>
<dbReference type="Gene3D" id="1.10.10.1590">
    <property type="entry name" value="NADH-quinone oxidoreductase subunit E"/>
    <property type="match status" value="1"/>
</dbReference>
<keyword evidence="2" id="KW-0001">2Fe-2S</keyword>
<dbReference type="InterPro" id="IPR002023">
    <property type="entry name" value="NuoE-like"/>
</dbReference>
<evidence type="ECO:0000256" key="5">
    <source>
        <dbReference type="ARBA" id="ARBA00023014"/>
    </source>
</evidence>
<dbReference type="InterPro" id="IPR041921">
    <property type="entry name" value="NuoE_N"/>
</dbReference>
<evidence type="ECO:0000256" key="3">
    <source>
        <dbReference type="ARBA" id="ARBA00022723"/>
    </source>
</evidence>
<proteinExistence type="inferred from homology"/>
<dbReference type="InterPro" id="IPR028431">
    <property type="entry name" value="NADP_DH_HndA-like"/>
</dbReference>
<reference evidence="7 8" key="1">
    <citation type="submission" date="2016-10" db="EMBL/GenBank/DDBJ databases">
        <title>Complete genome sequences of three Cupriavidus strains isolated from various Malaysian environments.</title>
        <authorList>
            <person name="Abdullah A.A.-A."/>
            <person name="Shafie N.A.H."/>
            <person name="Lau N.S."/>
        </authorList>
    </citation>
    <scope>NUCLEOTIDE SEQUENCE [LARGE SCALE GENOMIC DNA]</scope>
    <source>
        <strain evidence="7 8">USMAA1020</strain>
    </source>
</reference>
<evidence type="ECO:0000256" key="1">
    <source>
        <dbReference type="ARBA" id="ARBA00010643"/>
    </source>
</evidence>
<evidence type="ECO:0000256" key="2">
    <source>
        <dbReference type="ARBA" id="ARBA00022714"/>
    </source>
</evidence>
<dbReference type="Proteomes" id="UP000177515">
    <property type="component" value="Chromosome 1"/>
</dbReference>
<comment type="similarity">
    <text evidence="1">Belongs to the complex I 24 kDa subunit family.</text>
</comment>
<sequence>MPDIAQPAAPASLAAVPQPDGERAAQIARLIDAHRQRPGALLPMLHALQDAFSHVPDEAVPLLARALNLSRAEVHGVITFYHHFRQQPPAGQVVQLCRAEACQAVGAEALATHAQRVLGCAFHQPSADGAFTLEPVYCLGLCASGPAMMLGEQLHGRVDAARFDALLDAARTAQAGEGGA</sequence>
<dbReference type="PIRSF" id="PIRSF000216">
    <property type="entry name" value="NADH_DH_24kDa"/>
    <property type="match status" value="1"/>
</dbReference>